<evidence type="ECO:0000313" key="1">
    <source>
        <dbReference type="EMBL" id="CAG8650425.1"/>
    </source>
</evidence>
<dbReference type="EMBL" id="CAJVPT010020746">
    <property type="protein sequence ID" value="CAG8650425.1"/>
    <property type="molecule type" value="Genomic_DNA"/>
</dbReference>
<keyword evidence="2" id="KW-1185">Reference proteome</keyword>
<accession>A0ACA9NIN5</accession>
<evidence type="ECO:0000313" key="2">
    <source>
        <dbReference type="Proteomes" id="UP000789525"/>
    </source>
</evidence>
<feature type="non-terminal residue" evidence="1">
    <location>
        <position position="1"/>
    </location>
</feature>
<name>A0ACA9NIN5_9GLOM</name>
<protein>
    <submittedName>
        <fullName evidence="1">4225_t:CDS:1</fullName>
    </submittedName>
</protein>
<feature type="non-terminal residue" evidence="1">
    <location>
        <position position="350"/>
    </location>
</feature>
<proteinExistence type="predicted"/>
<organism evidence="1 2">
    <name type="scientific">Acaulospora colombiana</name>
    <dbReference type="NCBI Taxonomy" id="27376"/>
    <lineage>
        <taxon>Eukaryota</taxon>
        <taxon>Fungi</taxon>
        <taxon>Fungi incertae sedis</taxon>
        <taxon>Mucoromycota</taxon>
        <taxon>Glomeromycotina</taxon>
        <taxon>Glomeromycetes</taxon>
        <taxon>Diversisporales</taxon>
        <taxon>Acaulosporaceae</taxon>
        <taxon>Acaulospora</taxon>
    </lineage>
</organism>
<gene>
    <name evidence="1" type="ORF">ACOLOM_LOCUS8230</name>
</gene>
<sequence length="350" mass="40210">EMVPTFAKVAHMLKDIWVKALNDEERKIDIIPYLSKATLDIIGIVGFNYQFNSLTTANELATAYDIIFHPQNRGHLVIRQLSHIFPIFRRLPTQRNLQLKEASRIIRKVSANLVRDRLEESKRGELQGKDLLSMLIKINEKEEEKMSFDELQNQIMTFLAAGHETTSVATGWALYYLSKDQESQELLRNELVQEFPHQDFMPTFDQINNLKYLNAVVKETLRLVPPVPLVMRIADKDDIINGYVIPKGTLVIISPSTIHKLPSIWGEDVNDFKPSRWLSDSPFVIAPDMNMDSFSDMNSIDEKLITNYTWIPFITGARGCIGAKIALNEMKVLLAVLIRNFKFREVEGFE</sequence>
<comment type="caution">
    <text evidence="1">The sequence shown here is derived from an EMBL/GenBank/DDBJ whole genome shotgun (WGS) entry which is preliminary data.</text>
</comment>
<reference evidence="1" key="1">
    <citation type="submission" date="2021-06" db="EMBL/GenBank/DDBJ databases">
        <authorList>
            <person name="Kallberg Y."/>
            <person name="Tangrot J."/>
            <person name="Rosling A."/>
        </authorList>
    </citation>
    <scope>NUCLEOTIDE SEQUENCE</scope>
    <source>
        <strain evidence="1">CL356</strain>
    </source>
</reference>
<dbReference type="Proteomes" id="UP000789525">
    <property type="component" value="Unassembled WGS sequence"/>
</dbReference>